<protein>
    <submittedName>
        <fullName evidence="1">Predicted protein</fullName>
    </submittedName>
</protein>
<dbReference type="InParanoid" id="B0CPH2"/>
<evidence type="ECO:0000313" key="2">
    <source>
        <dbReference type="Proteomes" id="UP000001194"/>
    </source>
</evidence>
<sequence>MIEDETVAYARIVPFDNLSWRPTKTLPTLRSRGWSMVEVDPVAEIISLE</sequence>
<dbReference type="AlphaFoldDB" id="B0CPH2"/>
<proteinExistence type="predicted"/>
<dbReference type="GeneID" id="6069637"/>
<dbReference type="RefSeq" id="XP_001873665.1">
    <property type="nucleotide sequence ID" value="XM_001873630.1"/>
</dbReference>
<name>B0CPH2_LACBS</name>
<gene>
    <name evidence="1" type="ORF">LACBIDRAFT_301823</name>
</gene>
<keyword evidence="2" id="KW-1185">Reference proteome</keyword>
<dbReference type="EMBL" id="DS547091">
    <property type="protein sequence ID" value="EDR15457.1"/>
    <property type="molecule type" value="Genomic_DNA"/>
</dbReference>
<dbReference type="Proteomes" id="UP000001194">
    <property type="component" value="Unassembled WGS sequence"/>
</dbReference>
<dbReference type="KEGG" id="lbc:LACBIDRAFT_301823"/>
<organism evidence="2">
    <name type="scientific">Laccaria bicolor (strain S238N-H82 / ATCC MYA-4686)</name>
    <name type="common">Bicoloured deceiver</name>
    <name type="synonym">Laccaria laccata var. bicolor</name>
    <dbReference type="NCBI Taxonomy" id="486041"/>
    <lineage>
        <taxon>Eukaryota</taxon>
        <taxon>Fungi</taxon>
        <taxon>Dikarya</taxon>
        <taxon>Basidiomycota</taxon>
        <taxon>Agaricomycotina</taxon>
        <taxon>Agaricomycetes</taxon>
        <taxon>Agaricomycetidae</taxon>
        <taxon>Agaricales</taxon>
        <taxon>Agaricineae</taxon>
        <taxon>Hydnangiaceae</taxon>
        <taxon>Laccaria</taxon>
    </lineage>
</organism>
<reference evidence="1 2" key="1">
    <citation type="journal article" date="2008" name="Nature">
        <title>The genome of Laccaria bicolor provides insights into mycorrhizal symbiosis.</title>
        <authorList>
            <person name="Martin F."/>
            <person name="Aerts A."/>
            <person name="Ahren D."/>
            <person name="Brun A."/>
            <person name="Danchin E.G.J."/>
            <person name="Duchaussoy F."/>
            <person name="Gibon J."/>
            <person name="Kohler A."/>
            <person name="Lindquist E."/>
            <person name="Pereda V."/>
            <person name="Salamov A."/>
            <person name="Shapiro H.J."/>
            <person name="Wuyts J."/>
            <person name="Blaudez D."/>
            <person name="Buee M."/>
            <person name="Brokstein P."/>
            <person name="Canbaeck B."/>
            <person name="Cohen D."/>
            <person name="Courty P.E."/>
            <person name="Coutinho P.M."/>
            <person name="Delaruelle C."/>
            <person name="Detter J.C."/>
            <person name="Deveau A."/>
            <person name="DiFazio S."/>
            <person name="Duplessis S."/>
            <person name="Fraissinet-Tachet L."/>
            <person name="Lucic E."/>
            <person name="Frey-Klett P."/>
            <person name="Fourrey C."/>
            <person name="Feussner I."/>
            <person name="Gay G."/>
            <person name="Grimwood J."/>
            <person name="Hoegger P.J."/>
            <person name="Jain P."/>
            <person name="Kilaru S."/>
            <person name="Labbe J."/>
            <person name="Lin Y.C."/>
            <person name="Legue V."/>
            <person name="Le Tacon F."/>
            <person name="Marmeisse R."/>
            <person name="Melayah D."/>
            <person name="Montanini B."/>
            <person name="Muratet M."/>
            <person name="Nehls U."/>
            <person name="Niculita-Hirzel H."/>
            <person name="Oudot-Le Secq M.P."/>
            <person name="Peter M."/>
            <person name="Quesneville H."/>
            <person name="Rajashekar B."/>
            <person name="Reich M."/>
            <person name="Rouhier N."/>
            <person name="Schmutz J."/>
            <person name="Yin T."/>
            <person name="Chalot M."/>
            <person name="Henrissat B."/>
            <person name="Kuees U."/>
            <person name="Lucas S."/>
            <person name="Van de Peer Y."/>
            <person name="Podila G.K."/>
            <person name="Polle A."/>
            <person name="Pukkila P.J."/>
            <person name="Richardson P.M."/>
            <person name="Rouze P."/>
            <person name="Sanders I.R."/>
            <person name="Stajich J.E."/>
            <person name="Tunlid A."/>
            <person name="Tuskan G."/>
            <person name="Grigoriev I.V."/>
        </authorList>
    </citation>
    <scope>NUCLEOTIDE SEQUENCE [LARGE SCALE GENOMIC DNA]</scope>
    <source>
        <strain evidence="2">S238N-H82 / ATCC MYA-4686</strain>
    </source>
</reference>
<evidence type="ECO:0000313" key="1">
    <source>
        <dbReference type="EMBL" id="EDR15457.1"/>
    </source>
</evidence>
<accession>B0CPH2</accession>
<dbReference type="HOGENOM" id="CLU_3143307_0_0_1"/>